<keyword evidence="4" id="KW-1185">Reference proteome</keyword>
<organism evidence="2 3">
    <name type="scientific">Nocardioides daphniae</name>
    <dbReference type="NCBI Taxonomy" id="402297"/>
    <lineage>
        <taxon>Bacteria</taxon>
        <taxon>Bacillati</taxon>
        <taxon>Actinomycetota</taxon>
        <taxon>Actinomycetes</taxon>
        <taxon>Propionibacteriales</taxon>
        <taxon>Nocardioidaceae</taxon>
        <taxon>Nocardioides</taxon>
    </lineage>
</organism>
<reference evidence="2 3" key="1">
    <citation type="journal article" date="2008" name="Int. J. Syst. Evol. Microbiol.">
        <title>Nocardioides daphniae sp. nov., isolated from Daphnia cucullata (Crustacea: Cladocera).</title>
        <authorList>
            <person name="Toth E.M."/>
            <person name="Keki Z."/>
            <person name="Homonnay Z.G."/>
            <person name="Borsodi A.K."/>
            <person name="Marialigeti K."/>
            <person name="Schumann P."/>
        </authorList>
    </citation>
    <scope>NUCLEOTIDE SEQUENCE [LARGE SCALE GENOMIC DNA]</scope>
    <source>
        <strain evidence="2 3">JCM 16608</strain>
    </source>
</reference>
<dbReference type="Proteomes" id="UP000630594">
    <property type="component" value="Unassembled WGS sequence"/>
</dbReference>
<evidence type="ECO:0000313" key="2">
    <source>
        <dbReference type="EMBL" id="QCC76044.1"/>
    </source>
</evidence>
<dbReference type="AlphaFoldDB" id="A0A4P7U746"/>
<dbReference type="OrthoDB" id="3787756at2"/>
<name>A0A4P7U746_9ACTN</name>
<proteinExistence type="predicted"/>
<dbReference type="RefSeq" id="WP_135831094.1">
    <property type="nucleotide sequence ID" value="NZ_BMCK01000001.1"/>
</dbReference>
<evidence type="ECO:0000313" key="1">
    <source>
        <dbReference type="EMBL" id="GGD10795.1"/>
    </source>
</evidence>
<gene>
    <name evidence="2" type="ORF">E2C04_00455</name>
    <name evidence="1" type="ORF">GCM10007231_06970</name>
</gene>
<dbReference type="Proteomes" id="UP000297025">
    <property type="component" value="Chromosome"/>
</dbReference>
<dbReference type="KEGG" id="ndp:E2C04_00455"/>
<protein>
    <submittedName>
        <fullName evidence="2">Uncharacterized protein</fullName>
    </submittedName>
</protein>
<dbReference type="EMBL" id="BMCK01000001">
    <property type="protein sequence ID" value="GGD10795.1"/>
    <property type="molecule type" value="Genomic_DNA"/>
</dbReference>
<reference evidence="1" key="5">
    <citation type="submission" date="2024-05" db="EMBL/GenBank/DDBJ databases">
        <authorList>
            <person name="Sun Q."/>
            <person name="Sedlacek I."/>
        </authorList>
    </citation>
    <scope>NUCLEOTIDE SEQUENCE</scope>
    <source>
        <strain evidence="1">CCM 7403</strain>
    </source>
</reference>
<accession>A0A4P7U746</accession>
<reference evidence="4" key="3">
    <citation type="journal article" date="2019" name="Int. J. Syst. Evol. Microbiol.">
        <title>The Global Catalogue of Microorganisms (GCM) 10K type strain sequencing project: providing services to taxonomists for standard genome sequencing and annotation.</title>
        <authorList>
            <consortium name="The Broad Institute Genomics Platform"/>
            <consortium name="The Broad Institute Genome Sequencing Center for Infectious Disease"/>
            <person name="Wu L."/>
            <person name="Ma J."/>
        </authorList>
    </citation>
    <scope>NUCLEOTIDE SEQUENCE [LARGE SCALE GENOMIC DNA]</scope>
    <source>
        <strain evidence="4">CCM 7403</strain>
    </source>
</reference>
<evidence type="ECO:0000313" key="4">
    <source>
        <dbReference type="Proteomes" id="UP000630594"/>
    </source>
</evidence>
<sequence length="163" mass="17348">MPDTNQPRRATRAQVRKFLAAAGYEGTPPDDLVTEYVDLVGAAGRPGLPRHRLAVHLTAQSPGWAAPALAAFEAGWHEQQQARAQASSAARDAAARDADRAAAYVAGVWERTGTGPTWTELGDELGWPPALRARIVRLLAKEGVLTYGTAPRSLALAERSGES</sequence>
<reference evidence="1" key="2">
    <citation type="journal article" date="2014" name="Int. J. Syst. Evol. Microbiol.">
        <title>Complete genome of a new Firmicutes species belonging to the dominant human colonic microbiota ('Ruminococcus bicirculans') reveals two chromosomes and a selective capacity to utilize plant glucans.</title>
        <authorList>
            <consortium name="NISC Comparative Sequencing Program"/>
            <person name="Wegmann U."/>
            <person name="Louis P."/>
            <person name="Goesmann A."/>
            <person name="Henrissat B."/>
            <person name="Duncan S.H."/>
            <person name="Flint H.J."/>
        </authorList>
    </citation>
    <scope>NUCLEOTIDE SEQUENCE</scope>
    <source>
        <strain evidence="1">CCM 7403</strain>
    </source>
</reference>
<evidence type="ECO:0000313" key="3">
    <source>
        <dbReference type="Proteomes" id="UP000297025"/>
    </source>
</evidence>
<dbReference type="EMBL" id="CP038462">
    <property type="protein sequence ID" value="QCC76044.1"/>
    <property type="molecule type" value="Genomic_DNA"/>
</dbReference>
<reference evidence="2" key="4">
    <citation type="submission" date="2019-03" db="EMBL/GenBank/DDBJ databases">
        <authorList>
            <person name="Huang Y."/>
        </authorList>
    </citation>
    <scope>NUCLEOTIDE SEQUENCE</scope>
    <source>
        <strain evidence="2">JCM 16608</strain>
    </source>
</reference>